<keyword evidence="5 6" id="KW-0472">Membrane</keyword>
<name>A0ABT6Z7T8_9BACT</name>
<dbReference type="InterPro" id="IPR000731">
    <property type="entry name" value="SSD"/>
</dbReference>
<gene>
    <name evidence="8" type="ORF">QM481_21765</name>
</gene>
<comment type="caution">
    <text evidence="8">The sequence shown here is derived from an EMBL/GenBank/DDBJ whole genome shotgun (WGS) entry which is preliminary data.</text>
</comment>
<dbReference type="InterPro" id="IPR050545">
    <property type="entry name" value="Mycobact_MmpL"/>
</dbReference>
<feature type="transmembrane region" description="Helical" evidence="6">
    <location>
        <begin position="610"/>
        <end position="629"/>
    </location>
</feature>
<proteinExistence type="predicted"/>
<dbReference type="PANTHER" id="PTHR33406">
    <property type="entry name" value="MEMBRANE PROTEIN MJ1562-RELATED"/>
    <property type="match status" value="1"/>
</dbReference>
<keyword evidence="9" id="KW-1185">Reference proteome</keyword>
<accession>A0ABT6Z7T8</accession>
<evidence type="ECO:0000256" key="1">
    <source>
        <dbReference type="ARBA" id="ARBA00004651"/>
    </source>
</evidence>
<evidence type="ECO:0000256" key="3">
    <source>
        <dbReference type="ARBA" id="ARBA00022692"/>
    </source>
</evidence>
<evidence type="ECO:0000259" key="7">
    <source>
        <dbReference type="PROSITE" id="PS50156"/>
    </source>
</evidence>
<evidence type="ECO:0000256" key="5">
    <source>
        <dbReference type="ARBA" id="ARBA00023136"/>
    </source>
</evidence>
<dbReference type="EMBL" id="JASHIE010000018">
    <property type="protein sequence ID" value="MDI9877182.1"/>
    <property type="molecule type" value="Genomic_DNA"/>
</dbReference>
<feature type="domain" description="SSD" evidence="7">
    <location>
        <begin position="243"/>
        <end position="370"/>
    </location>
</feature>
<feature type="transmembrane region" description="Helical" evidence="6">
    <location>
        <begin position="12"/>
        <end position="29"/>
    </location>
</feature>
<evidence type="ECO:0000256" key="6">
    <source>
        <dbReference type="SAM" id="Phobius"/>
    </source>
</evidence>
<feature type="transmembrane region" description="Helical" evidence="6">
    <location>
        <begin position="221"/>
        <end position="238"/>
    </location>
</feature>
<evidence type="ECO:0000313" key="9">
    <source>
        <dbReference type="Proteomes" id="UP001225761"/>
    </source>
</evidence>
<evidence type="ECO:0000256" key="4">
    <source>
        <dbReference type="ARBA" id="ARBA00022989"/>
    </source>
</evidence>
<organism evidence="8 9">
    <name type="scientific">Flectobacillus rivi</name>
    <dbReference type="NCBI Taxonomy" id="2984209"/>
    <lineage>
        <taxon>Bacteria</taxon>
        <taxon>Pseudomonadati</taxon>
        <taxon>Bacteroidota</taxon>
        <taxon>Cytophagia</taxon>
        <taxon>Cytophagales</taxon>
        <taxon>Flectobacillaceae</taxon>
        <taxon>Flectobacillus</taxon>
    </lineage>
</organism>
<dbReference type="PANTHER" id="PTHR33406:SF12">
    <property type="entry name" value="BLR2997 PROTEIN"/>
    <property type="match status" value="1"/>
</dbReference>
<keyword evidence="2" id="KW-1003">Cell membrane</keyword>
<dbReference type="SUPFAM" id="SSF82866">
    <property type="entry name" value="Multidrug efflux transporter AcrB transmembrane domain"/>
    <property type="match status" value="2"/>
</dbReference>
<feature type="transmembrane region" description="Helical" evidence="6">
    <location>
        <begin position="245"/>
        <end position="265"/>
    </location>
</feature>
<feature type="transmembrane region" description="Helical" evidence="6">
    <location>
        <begin position="404"/>
        <end position="430"/>
    </location>
</feature>
<dbReference type="PROSITE" id="PS50156">
    <property type="entry name" value="SSD"/>
    <property type="match status" value="1"/>
</dbReference>
<feature type="transmembrane region" description="Helical" evidence="6">
    <location>
        <begin position="705"/>
        <end position="727"/>
    </location>
</feature>
<comment type="subcellular location">
    <subcellularLocation>
        <location evidence="1">Cell membrane</location>
        <topology evidence="1">Multi-pass membrane protein</topology>
    </subcellularLocation>
</comment>
<feature type="transmembrane region" description="Helical" evidence="6">
    <location>
        <begin position="739"/>
        <end position="763"/>
    </location>
</feature>
<dbReference type="RefSeq" id="WP_283383314.1">
    <property type="nucleotide sequence ID" value="NZ_JASHIE010000018.1"/>
</dbReference>
<evidence type="ECO:0000256" key="2">
    <source>
        <dbReference type="ARBA" id="ARBA00022475"/>
    </source>
</evidence>
<keyword evidence="3 6" id="KW-0812">Transmembrane</keyword>
<dbReference type="Gene3D" id="1.20.1640.10">
    <property type="entry name" value="Multidrug efflux transporter AcrB transmembrane domain"/>
    <property type="match status" value="2"/>
</dbReference>
<feature type="transmembrane region" description="Helical" evidence="6">
    <location>
        <begin position="348"/>
        <end position="371"/>
    </location>
</feature>
<dbReference type="InterPro" id="IPR004869">
    <property type="entry name" value="MMPL_dom"/>
</dbReference>
<sequence length="781" mass="88413">MWNKIAELIIRNRLFWIGLIIVSTIYMGYQASRIQLSYEFARILPANDPIEQEYQRFRKLFGEDGSLMVIGYQSSEMYKLDNFNDWYDLSQAIKKHEGIKNVISLTNLIDLKVNEITKRFDVKPLLTQKPKSQAEVDSIKDKIANLKFYEGMVVNSKTNTTLMAITFNEKDLNSKKRISIVQEIRDLAHQFELKHKTTLHFSGMPFIRTATMQKVSHEMELFMGLAVLVTAAILWFFFRSIRFTLVSILVVLIGVVFSVGTLVMMGYKITMLTGLIPPLLIVIGVPNCIFLINRYQAELLAHGDKQLAIRNMITGIGLSTFLANMTTAIGFGVFYFTNSSLLVEFGVVSALNVMVTYVLCLVLVPISVYYMGLPQVKHLKHLDGQWAKKFLSWIDHTVHNNRPAIYLTALVVVLVSAYGVTKINVIGYVVDDLPKKDPIYTDLRFFEENFNGVLPFEIMIDTKRKNGVFDNQAEALYKIKSLQNRLKQYKEFSKPLSIVEAVRFLYQSYKGGEARYFIMPSVFELSKLSEYLQTDSSSASKQIKPFLNNDKSITRISYQMADVGSVRIKELMKEIQPQVDEIFPKDQYKVSLTGHSLVFLKSNDYLLGNLYESLLIAIVLIALVGMVLFRSIPIIILSKLPCLIPLALTAGIMGFFDIHFKPSTILIFSITFGIASDGTVYFLTRYRQELEDKGNSVRESITNTIFGTGLSMIYTAIILFCGFSIFAASSFGGTAAMGVMVSITLLIAMCTNLILLPALLLTINRKKLDVRKTKAVVLEEQ</sequence>
<feature type="transmembrane region" description="Helical" evidence="6">
    <location>
        <begin position="271"/>
        <end position="292"/>
    </location>
</feature>
<feature type="transmembrane region" description="Helical" evidence="6">
    <location>
        <begin position="636"/>
        <end position="656"/>
    </location>
</feature>
<evidence type="ECO:0000313" key="8">
    <source>
        <dbReference type="EMBL" id="MDI9877182.1"/>
    </source>
</evidence>
<feature type="transmembrane region" description="Helical" evidence="6">
    <location>
        <begin position="662"/>
        <end position="684"/>
    </location>
</feature>
<dbReference type="Proteomes" id="UP001225761">
    <property type="component" value="Unassembled WGS sequence"/>
</dbReference>
<reference evidence="8 9" key="1">
    <citation type="submission" date="2023-05" db="EMBL/GenBank/DDBJ databases">
        <title>Novel species of genus Flectobacillus isolated from stream in China.</title>
        <authorList>
            <person name="Lu H."/>
        </authorList>
    </citation>
    <scope>NUCLEOTIDE SEQUENCE [LARGE SCALE GENOMIC DNA]</scope>
    <source>
        <strain evidence="8 9">LFS242W</strain>
    </source>
</reference>
<protein>
    <submittedName>
        <fullName evidence="8">MMPL family transporter</fullName>
    </submittedName>
</protein>
<feature type="transmembrane region" description="Helical" evidence="6">
    <location>
        <begin position="313"/>
        <end position="336"/>
    </location>
</feature>
<dbReference type="Pfam" id="PF03176">
    <property type="entry name" value="MMPL"/>
    <property type="match status" value="2"/>
</dbReference>
<keyword evidence="4 6" id="KW-1133">Transmembrane helix</keyword>